<keyword evidence="2" id="KW-1185">Reference proteome</keyword>
<proteinExistence type="predicted"/>
<protein>
    <submittedName>
        <fullName evidence="1">Uncharacterized protein</fullName>
    </submittedName>
</protein>
<dbReference type="EMBL" id="BAAANT010000047">
    <property type="protein sequence ID" value="GAA2155672.1"/>
    <property type="molecule type" value="Genomic_DNA"/>
</dbReference>
<accession>A0ABN3A8K7</accession>
<evidence type="ECO:0000313" key="2">
    <source>
        <dbReference type="Proteomes" id="UP001422759"/>
    </source>
</evidence>
<evidence type="ECO:0000313" key="1">
    <source>
        <dbReference type="EMBL" id="GAA2155672.1"/>
    </source>
</evidence>
<gene>
    <name evidence="1" type="ORF">GCM10009760_55800</name>
</gene>
<dbReference type="Proteomes" id="UP001422759">
    <property type="component" value="Unassembled WGS sequence"/>
</dbReference>
<reference evidence="1 2" key="1">
    <citation type="journal article" date="2019" name="Int. J. Syst. Evol. Microbiol.">
        <title>The Global Catalogue of Microorganisms (GCM) 10K type strain sequencing project: providing services to taxonomists for standard genome sequencing and annotation.</title>
        <authorList>
            <consortium name="The Broad Institute Genomics Platform"/>
            <consortium name="The Broad Institute Genome Sequencing Center for Infectious Disease"/>
            <person name="Wu L."/>
            <person name="Ma J."/>
        </authorList>
    </citation>
    <scope>NUCLEOTIDE SEQUENCE [LARGE SCALE GENOMIC DNA]</scope>
    <source>
        <strain evidence="1 2">JCM 14560</strain>
    </source>
</reference>
<name>A0ABN3A8K7_9ACTN</name>
<comment type="caution">
    <text evidence="1">The sequence shown here is derived from an EMBL/GenBank/DDBJ whole genome shotgun (WGS) entry which is preliminary data.</text>
</comment>
<sequence length="58" mass="6222">MGRRDELLADPADALVFFGAPPLDDPGVGSQFQFSDHFADRISLDLVRCIASVSASAR</sequence>
<organism evidence="1 2">
    <name type="scientific">Kitasatospora kazusensis</name>
    <dbReference type="NCBI Taxonomy" id="407974"/>
    <lineage>
        <taxon>Bacteria</taxon>
        <taxon>Bacillati</taxon>
        <taxon>Actinomycetota</taxon>
        <taxon>Actinomycetes</taxon>
        <taxon>Kitasatosporales</taxon>
        <taxon>Streptomycetaceae</taxon>
        <taxon>Kitasatospora</taxon>
    </lineage>
</organism>